<comment type="caution">
    <text evidence="1">The sequence shown here is derived from an EMBL/GenBank/DDBJ whole genome shotgun (WGS) entry which is preliminary data.</text>
</comment>
<sequence length="77" mass="8398">MATTDNINHRGNSSSLPLLVSKLQHKSARRLIKMARLYLVLPLAVTTKALSSFLRTNRPPRGAEKVGELLGLSCLGD</sequence>
<dbReference type="EMBL" id="JBBPBM010000076">
    <property type="protein sequence ID" value="KAK8511973.1"/>
    <property type="molecule type" value="Genomic_DNA"/>
</dbReference>
<gene>
    <name evidence="1" type="ORF">V6N12_074661</name>
</gene>
<accession>A0ABR2BY60</accession>
<name>A0ABR2BY60_9ROSI</name>
<evidence type="ECO:0000313" key="2">
    <source>
        <dbReference type="Proteomes" id="UP001472677"/>
    </source>
</evidence>
<keyword evidence="2" id="KW-1185">Reference proteome</keyword>
<proteinExistence type="predicted"/>
<dbReference type="Proteomes" id="UP001472677">
    <property type="component" value="Unassembled WGS sequence"/>
</dbReference>
<organism evidence="1 2">
    <name type="scientific">Hibiscus sabdariffa</name>
    <name type="common">roselle</name>
    <dbReference type="NCBI Taxonomy" id="183260"/>
    <lineage>
        <taxon>Eukaryota</taxon>
        <taxon>Viridiplantae</taxon>
        <taxon>Streptophyta</taxon>
        <taxon>Embryophyta</taxon>
        <taxon>Tracheophyta</taxon>
        <taxon>Spermatophyta</taxon>
        <taxon>Magnoliopsida</taxon>
        <taxon>eudicotyledons</taxon>
        <taxon>Gunneridae</taxon>
        <taxon>Pentapetalae</taxon>
        <taxon>rosids</taxon>
        <taxon>malvids</taxon>
        <taxon>Malvales</taxon>
        <taxon>Malvaceae</taxon>
        <taxon>Malvoideae</taxon>
        <taxon>Hibiscus</taxon>
    </lineage>
</organism>
<reference evidence="1 2" key="1">
    <citation type="journal article" date="2024" name="G3 (Bethesda)">
        <title>Genome assembly of Hibiscus sabdariffa L. provides insights into metabolisms of medicinal natural products.</title>
        <authorList>
            <person name="Kim T."/>
        </authorList>
    </citation>
    <scope>NUCLEOTIDE SEQUENCE [LARGE SCALE GENOMIC DNA]</scope>
    <source>
        <strain evidence="1">TK-2024</strain>
        <tissue evidence="1">Old leaves</tissue>
    </source>
</reference>
<protein>
    <submittedName>
        <fullName evidence="1">Uncharacterized protein</fullName>
    </submittedName>
</protein>
<evidence type="ECO:0000313" key="1">
    <source>
        <dbReference type="EMBL" id="KAK8511973.1"/>
    </source>
</evidence>